<protein>
    <recommendedName>
        <fullName evidence="10">Clp R domain-containing protein</fullName>
    </recommendedName>
</protein>
<evidence type="ECO:0000256" key="4">
    <source>
        <dbReference type="ARBA" id="ARBA00023186"/>
    </source>
</evidence>
<feature type="transmembrane region" description="Helical" evidence="5">
    <location>
        <begin position="68"/>
        <end position="90"/>
    </location>
</feature>
<keyword evidence="5" id="KW-0472">Membrane</keyword>
<evidence type="ECO:0000313" key="9">
    <source>
        <dbReference type="Proteomes" id="UP000176678"/>
    </source>
</evidence>
<keyword evidence="3" id="KW-0067">ATP-binding</keyword>
<dbReference type="Pfam" id="PF17871">
    <property type="entry name" value="AAA_lid_9"/>
    <property type="match status" value="1"/>
</dbReference>
<dbReference type="Pfam" id="PF00004">
    <property type="entry name" value="AAA"/>
    <property type="match status" value="1"/>
</dbReference>
<accession>A0A1F7VFH1</accession>
<evidence type="ECO:0000256" key="1">
    <source>
        <dbReference type="ARBA" id="ARBA00022737"/>
    </source>
</evidence>
<feature type="domain" description="AAA+ ATPase" evidence="6">
    <location>
        <begin position="627"/>
        <end position="770"/>
    </location>
</feature>
<dbReference type="SUPFAM" id="SSF52540">
    <property type="entry name" value="P-loop containing nucleoside triphosphate hydrolases"/>
    <property type="match status" value="2"/>
</dbReference>
<name>A0A1F7VFH1_9BACT</name>
<dbReference type="Pfam" id="PF07724">
    <property type="entry name" value="AAA_2"/>
    <property type="match status" value="1"/>
</dbReference>
<dbReference type="Proteomes" id="UP000176678">
    <property type="component" value="Unassembled WGS sequence"/>
</dbReference>
<dbReference type="AlphaFoldDB" id="A0A1F7VFH1"/>
<evidence type="ECO:0000256" key="5">
    <source>
        <dbReference type="SAM" id="Phobius"/>
    </source>
</evidence>
<dbReference type="InterPro" id="IPR003593">
    <property type="entry name" value="AAA+_ATPase"/>
</dbReference>
<dbReference type="InterPro" id="IPR036628">
    <property type="entry name" value="Clp_N_dom_sf"/>
</dbReference>
<comment type="caution">
    <text evidence="8">The sequence shown here is derived from an EMBL/GenBank/DDBJ whole genome shotgun (WGS) entry which is preliminary data.</text>
</comment>
<dbReference type="PRINTS" id="PR00300">
    <property type="entry name" value="CLPPROTEASEA"/>
</dbReference>
<dbReference type="EMBL" id="MGES01000028">
    <property type="protein sequence ID" value="OGL88754.1"/>
    <property type="molecule type" value="Genomic_DNA"/>
</dbReference>
<evidence type="ECO:0008006" key="10">
    <source>
        <dbReference type="Google" id="ProtNLM"/>
    </source>
</evidence>
<keyword evidence="5" id="KW-1133">Transmembrane helix</keyword>
<sequence length="884" mass="96184">MSSEQNPQLTIGLCRTCNGVGVDVKQKRCAVCKGIAVGLSDDKGSLAWTRVLTPEGVALRSAMSYLKALRLAAVIIASAGFLGWYAWLLYTVTSQQQPISTVNGVWFWIGALFLAYAISLAMRQGRLVYKVSEVRVQKIPDIALAMTDELLGVIDRAYRIAAERKDAEVLPAHFLLALAKLSAVQSMFVRLSVHPDAITKLAEQLLGSAAGVARPVVGQETFALLFHAFREAEQAHQLQVRSSDLLLVTVRALAALQEQLYSLGVSMEKLNNVVAWVRNHAQLKDQLHIFRQIARTRPTSGIDRAMTAIATPLLNQFSEDITLAAQFGHLGAIVGRDREIDQVVQLFEGGAPGALLIGDAGVGKMAIVEGVAQRMVLEEVPAVLKDKRLVSLSISSLLSGVSPSEAGERLLAMLFEVQRSGNIVLSIPDIHTLVAAQEGGEGALNVAGVLKEVIERSGIPVIATTSPEHFRRLVRGSVLEGMFSPVTIAPMEVSQTIHVLETKVGIVEYEQGVFFSYDALEAVADFARKHLQDSPMPESAISLMKEVAVAVKNKKGANTLISAEDAAEVVAKKTNIPVTAIKEEEGDKLLRLEEMMHKRLIGQDEAVTAVANALRRARAKLTSGKRPIANFLFVGPTGVGKTELAKTIAEVYFGGEDKMVRFDMSEYQTPDSIYRLIGQPDTQGSGLLTEAVRSQPFSLLLLDELEKADKQVLNLFLQVMDDGRLTDSVGRVVDFTNVILIATSNAGSQYIQDQVRAGAAYETIQEGLLTKELRNYFTPEFVNRFDGVIVFHPMTEETIRHVARLMIGSLAKKIEEQYGATLTVTDGALEELAVAGFDPQFGARPMRRAIQEHVENAIAKILLEQKVGRGSTITYDVGGVVMVE</sequence>
<dbReference type="PANTHER" id="PTHR11638">
    <property type="entry name" value="ATP-DEPENDENT CLP PROTEASE"/>
    <property type="match status" value="1"/>
</dbReference>
<feature type="domain" description="Clp ATPase C-terminal" evidence="7">
    <location>
        <begin position="794"/>
        <end position="882"/>
    </location>
</feature>
<dbReference type="CDD" id="cd19499">
    <property type="entry name" value="RecA-like_ClpB_Hsp104-like"/>
    <property type="match status" value="1"/>
</dbReference>
<dbReference type="GO" id="GO:0016887">
    <property type="term" value="F:ATP hydrolysis activity"/>
    <property type="evidence" value="ECO:0007669"/>
    <property type="project" value="InterPro"/>
</dbReference>
<dbReference type="InterPro" id="IPR003959">
    <property type="entry name" value="ATPase_AAA_core"/>
</dbReference>
<dbReference type="PANTHER" id="PTHR11638:SF18">
    <property type="entry name" value="HEAT SHOCK PROTEIN 104"/>
    <property type="match status" value="1"/>
</dbReference>
<dbReference type="STRING" id="1802410.A3H75_00390"/>
<dbReference type="InterPro" id="IPR001270">
    <property type="entry name" value="ClpA/B"/>
</dbReference>
<dbReference type="GO" id="GO:0005737">
    <property type="term" value="C:cytoplasm"/>
    <property type="evidence" value="ECO:0007669"/>
    <property type="project" value="TreeGrafter"/>
</dbReference>
<dbReference type="InterPro" id="IPR027417">
    <property type="entry name" value="P-loop_NTPase"/>
</dbReference>
<feature type="domain" description="AAA+ ATPase" evidence="6">
    <location>
        <begin position="350"/>
        <end position="492"/>
    </location>
</feature>
<keyword evidence="5" id="KW-0812">Transmembrane</keyword>
<dbReference type="Gene3D" id="3.40.50.300">
    <property type="entry name" value="P-loop containing nucleotide triphosphate hydrolases"/>
    <property type="match status" value="2"/>
</dbReference>
<dbReference type="SMART" id="SM01086">
    <property type="entry name" value="ClpB_D2-small"/>
    <property type="match status" value="1"/>
</dbReference>
<gene>
    <name evidence="8" type="ORF">A3H75_00390</name>
</gene>
<organism evidence="8 9">
    <name type="scientific">Candidatus Uhrbacteria bacterium RIFCSPLOWO2_02_FULL_51_9</name>
    <dbReference type="NCBI Taxonomy" id="1802410"/>
    <lineage>
        <taxon>Bacteria</taxon>
        <taxon>Candidatus Uhriibacteriota</taxon>
    </lineage>
</organism>
<keyword evidence="4" id="KW-0143">Chaperone</keyword>
<dbReference type="Gene3D" id="1.10.8.60">
    <property type="match status" value="2"/>
</dbReference>
<dbReference type="SMART" id="SM00382">
    <property type="entry name" value="AAA"/>
    <property type="match status" value="2"/>
</dbReference>
<dbReference type="InterPro" id="IPR041546">
    <property type="entry name" value="ClpA/ClpB_AAA_lid"/>
</dbReference>
<evidence type="ECO:0000259" key="6">
    <source>
        <dbReference type="SMART" id="SM00382"/>
    </source>
</evidence>
<proteinExistence type="predicted"/>
<dbReference type="Pfam" id="PF10431">
    <property type="entry name" value="ClpB_D2-small"/>
    <property type="match status" value="1"/>
</dbReference>
<evidence type="ECO:0000313" key="8">
    <source>
        <dbReference type="EMBL" id="OGL88754.1"/>
    </source>
</evidence>
<dbReference type="InterPro" id="IPR050130">
    <property type="entry name" value="ClpA_ClpB"/>
</dbReference>
<dbReference type="InterPro" id="IPR019489">
    <property type="entry name" value="Clp_ATPase_C"/>
</dbReference>
<keyword evidence="1" id="KW-0677">Repeat</keyword>
<dbReference type="GO" id="GO:0034605">
    <property type="term" value="P:cellular response to heat"/>
    <property type="evidence" value="ECO:0007669"/>
    <property type="project" value="TreeGrafter"/>
</dbReference>
<dbReference type="SUPFAM" id="SSF81923">
    <property type="entry name" value="Double Clp-N motif"/>
    <property type="match status" value="1"/>
</dbReference>
<keyword evidence="2" id="KW-0547">Nucleotide-binding</keyword>
<reference evidence="8 9" key="1">
    <citation type="journal article" date="2016" name="Nat. Commun.">
        <title>Thousands of microbial genomes shed light on interconnected biogeochemical processes in an aquifer system.</title>
        <authorList>
            <person name="Anantharaman K."/>
            <person name="Brown C.T."/>
            <person name="Hug L.A."/>
            <person name="Sharon I."/>
            <person name="Castelle C.J."/>
            <person name="Probst A.J."/>
            <person name="Thomas B.C."/>
            <person name="Singh A."/>
            <person name="Wilkins M.J."/>
            <person name="Karaoz U."/>
            <person name="Brodie E.L."/>
            <person name="Williams K.H."/>
            <person name="Hubbard S.S."/>
            <person name="Banfield J.F."/>
        </authorList>
    </citation>
    <scope>NUCLEOTIDE SEQUENCE [LARGE SCALE GENOMIC DNA]</scope>
</reference>
<evidence type="ECO:0000256" key="3">
    <source>
        <dbReference type="ARBA" id="ARBA00022840"/>
    </source>
</evidence>
<feature type="transmembrane region" description="Helical" evidence="5">
    <location>
        <begin position="105"/>
        <end position="122"/>
    </location>
</feature>
<dbReference type="GO" id="GO:0005524">
    <property type="term" value="F:ATP binding"/>
    <property type="evidence" value="ECO:0007669"/>
    <property type="project" value="UniProtKB-KW"/>
</dbReference>
<evidence type="ECO:0000259" key="7">
    <source>
        <dbReference type="SMART" id="SM01086"/>
    </source>
</evidence>
<dbReference type="Gene3D" id="1.10.1780.10">
    <property type="entry name" value="Clp, N-terminal domain"/>
    <property type="match status" value="1"/>
</dbReference>
<evidence type="ECO:0000256" key="2">
    <source>
        <dbReference type="ARBA" id="ARBA00022741"/>
    </source>
</evidence>